<dbReference type="EC" id="2.7.2.3" evidence="5 12"/>
<evidence type="ECO:0000256" key="15">
    <source>
        <dbReference type="RuleBase" id="RU000532"/>
    </source>
</evidence>
<keyword evidence="12" id="KW-0963">Cytoplasm</keyword>
<dbReference type="GO" id="GO:0004618">
    <property type="term" value="F:phosphoglycerate kinase activity"/>
    <property type="evidence" value="ECO:0007669"/>
    <property type="project" value="UniProtKB-UniRule"/>
</dbReference>
<dbReference type="OrthoDB" id="9808460at2"/>
<feature type="binding site" evidence="13">
    <location>
        <position position="119"/>
    </location>
    <ligand>
        <name>(2R)-3-phosphoglycerate</name>
        <dbReference type="ChEBI" id="CHEBI:58272"/>
    </ligand>
</feature>
<feature type="binding site" evidence="12 13">
    <location>
        <begin position="21"/>
        <end position="23"/>
    </location>
    <ligand>
        <name>substrate</name>
    </ligand>
</feature>
<evidence type="ECO:0000256" key="5">
    <source>
        <dbReference type="ARBA" id="ARBA00013061"/>
    </source>
</evidence>
<feature type="binding site" evidence="12 13">
    <location>
        <begin position="60"/>
        <end position="63"/>
    </location>
    <ligand>
        <name>substrate</name>
    </ligand>
</feature>
<feature type="binding site" evidence="13">
    <location>
        <position position="37"/>
    </location>
    <ligand>
        <name>(2R)-3-phosphoglycerate</name>
        <dbReference type="ChEBI" id="CHEBI:58272"/>
    </ligand>
</feature>
<proteinExistence type="inferred from homology"/>
<sequence length="397" mass="42614">MSKKTIRDIDVTGKRVLVRVDFNVPLDAKQHITDDNRITAALPTIEYLLDRGASVILMSHLGRPKGQVVETMRLTPVAQRLSQLLKRPVETTNDAVGPEAETKARALQPGQVLLLENLRFHKEEEKNDPEFARQLAALGDLYVNDAFGTAHRAHASTEGVTHTLPGVSGFLVEKEITFLGSVLEHPKRPFAALVGGAKVSDKIAVLERLINIADIILIGGGMANTFLKAQGFEIGDSLFEEAKVTEAKSLLQQAQTKHKQFILPVDVVIADRFAADADHKVVTADSVPQGWRILDIGPATIQKFRQALGSAQTIIWNGTLGVAEMPAFAKGTNAVIDLLAERTRQGATTIIGGGDSAAAVEQARAANRMTHVSTGGGASLEFLEGRVLPGVAALQDA</sequence>
<evidence type="ECO:0000256" key="8">
    <source>
        <dbReference type="ARBA" id="ARBA00022741"/>
    </source>
</evidence>
<protein>
    <recommendedName>
        <fullName evidence="6 12">Phosphoglycerate kinase</fullName>
        <ecNumber evidence="5 12">2.7.2.3</ecNumber>
    </recommendedName>
</protein>
<dbReference type="InterPro" id="IPR036043">
    <property type="entry name" value="Phosphoglycerate_kinase_sf"/>
</dbReference>
<evidence type="ECO:0000256" key="6">
    <source>
        <dbReference type="ARBA" id="ARBA00016471"/>
    </source>
</evidence>
<keyword evidence="17" id="KW-1185">Reference proteome</keyword>
<dbReference type="InterPro" id="IPR015911">
    <property type="entry name" value="Phosphoglycerate_kinase_CS"/>
</dbReference>
<comment type="catalytic activity">
    <reaction evidence="1 12 15">
        <text>(2R)-3-phosphoglycerate + ATP = (2R)-3-phospho-glyceroyl phosphate + ADP</text>
        <dbReference type="Rhea" id="RHEA:14801"/>
        <dbReference type="ChEBI" id="CHEBI:30616"/>
        <dbReference type="ChEBI" id="CHEBI:57604"/>
        <dbReference type="ChEBI" id="CHEBI:58272"/>
        <dbReference type="ChEBI" id="CHEBI:456216"/>
        <dbReference type="EC" id="2.7.2.3"/>
    </reaction>
</comment>
<evidence type="ECO:0000256" key="4">
    <source>
        <dbReference type="ARBA" id="ARBA00011245"/>
    </source>
</evidence>
<feature type="binding site" evidence="12 14">
    <location>
        <position position="324"/>
    </location>
    <ligand>
        <name>ATP</name>
        <dbReference type="ChEBI" id="CHEBI:30616"/>
    </ligand>
</feature>
<comment type="similarity">
    <text evidence="3 12 15">Belongs to the phosphoglycerate kinase family.</text>
</comment>
<comment type="pathway">
    <text evidence="2 12">Carbohydrate degradation; glycolysis; pyruvate from D-glyceraldehyde 3-phosphate: step 2/5.</text>
</comment>
<dbReference type="EMBL" id="BIXY01000002">
    <property type="protein sequence ID" value="GCF06686.1"/>
    <property type="molecule type" value="Genomic_DNA"/>
</dbReference>
<dbReference type="GO" id="GO:0043531">
    <property type="term" value="F:ADP binding"/>
    <property type="evidence" value="ECO:0007669"/>
    <property type="project" value="TreeGrafter"/>
</dbReference>
<dbReference type="PRINTS" id="PR00477">
    <property type="entry name" value="PHGLYCKINASE"/>
</dbReference>
<dbReference type="GO" id="GO:0005524">
    <property type="term" value="F:ATP binding"/>
    <property type="evidence" value="ECO:0007669"/>
    <property type="project" value="UniProtKB-KW"/>
</dbReference>
<evidence type="ECO:0000256" key="14">
    <source>
        <dbReference type="PIRSR" id="PIRSR000724-2"/>
    </source>
</evidence>
<evidence type="ECO:0000313" key="16">
    <source>
        <dbReference type="EMBL" id="GCF06686.1"/>
    </source>
</evidence>
<gene>
    <name evidence="12 16" type="primary">pgk</name>
    <name evidence="16" type="ORF">KDI_02500</name>
</gene>
<dbReference type="PANTHER" id="PTHR11406">
    <property type="entry name" value="PHOSPHOGLYCERATE KINASE"/>
    <property type="match status" value="1"/>
</dbReference>
<keyword evidence="9 12" id="KW-0418">Kinase</keyword>
<comment type="caution">
    <text evidence="12">Lacks conserved residue(s) required for the propagation of feature annotation.</text>
</comment>
<dbReference type="UniPathway" id="UPA00109">
    <property type="reaction ID" value="UER00185"/>
</dbReference>
<evidence type="ECO:0000256" key="9">
    <source>
        <dbReference type="ARBA" id="ARBA00022777"/>
    </source>
</evidence>
<evidence type="ECO:0000256" key="10">
    <source>
        <dbReference type="ARBA" id="ARBA00022840"/>
    </source>
</evidence>
<comment type="subunit">
    <text evidence="4 12">Monomer.</text>
</comment>
<evidence type="ECO:0000256" key="13">
    <source>
        <dbReference type="PIRSR" id="PIRSR000724-1"/>
    </source>
</evidence>
<dbReference type="HAMAP" id="MF_00145">
    <property type="entry name" value="Phosphoglyc_kinase"/>
    <property type="match status" value="1"/>
</dbReference>
<dbReference type="CDD" id="cd00318">
    <property type="entry name" value="Phosphoglycerate_kinase"/>
    <property type="match status" value="1"/>
</dbReference>
<evidence type="ECO:0000313" key="17">
    <source>
        <dbReference type="Proteomes" id="UP000322530"/>
    </source>
</evidence>
<evidence type="ECO:0000256" key="12">
    <source>
        <dbReference type="HAMAP-Rule" id="MF_00145"/>
    </source>
</evidence>
<keyword evidence="7 12" id="KW-0808">Transferase</keyword>
<name>A0A5A5T670_9CHLR</name>
<dbReference type="GO" id="GO:0006096">
    <property type="term" value="P:glycolytic process"/>
    <property type="evidence" value="ECO:0007669"/>
    <property type="project" value="UniProtKB-UniRule"/>
</dbReference>
<evidence type="ECO:0000256" key="7">
    <source>
        <dbReference type="ARBA" id="ARBA00022679"/>
    </source>
</evidence>
<keyword evidence="10 12" id="KW-0067">ATP-binding</keyword>
<dbReference type="PIRSF" id="PIRSF000724">
    <property type="entry name" value="Pgk"/>
    <property type="match status" value="1"/>
</dbReference>
<dbReference type="PROSITE" id="PS00111">
    <property type="entry name" value="PGLYCERATE_KINASE"/>
    <property type="match status" value="1"/>
</dbReference>
<evidence type="ECO:0000256" key="11">
    <source>
        <dbReference type="ARBA" id="ARBA00023152"/>
    </source>
</evidence>
<feature type="binding site" evidence="12">
    <location>
        <position position="119"/>
    </location>
    <ligand>
        <name>substrate</name>
    </ligand>
</feature>
<feature type="binding site" evidence="12">
    <location>
        <position position="37"/>
    </location>
    <ligand>
        <name>substrate</name>
    </ligand>
</feature>
<organism evidence="16 17">
    <name type="scientific">Dictyobacter arantiisoli</name>
    <dbReference type="NCBI Taxonomy" id="2014874"/>
    <lineage>
        <taxon>Bacteria</taxon>
        <taxon>Bacillati</taxon>
        <taxon>Chloroflexota</taxon>
        <taxon>Ktedonobacteria</taxon>
        <taxon>Ktedonobacterales</taxon>
        <taxon>Dictyobacteraceae</taxon>
        <taxon>Dictyobacter</taxon>
    </lineage>
</organism>
<dbReference type="FunFam" id="3.40.50.1260:FF:000006">
    <property type="entry name" value="Phosphoglycerate kinase"/>
    <property type="match status" value="1"/>
</dbReference>
<comment type="subcellular location">
    <subcellularLocation>
        <location evidence="12">Cytoplasm</location>
    </subcellularLocation>
</comment>
<dbReference type="InterPro" id="IPR015824">
    <property type="entry name" value="Phosphoglycerate_kinase_N"/>
</dbReference>
<dbReference type="GO" id="GO:0005829">
    <property type="term" value="C:cytosol"/>
    <property type="evidence" value="ECO:0007669"/>
    <property type="project" value="TreeGrafter"/>
</dbReference>
<dbReference type="Proteomes" id="UP000322530">
    <property type="component" value="Unassembled WGS sequence"/>
</dbReference>
<feature type="binding site" evidence="12">
    <location>
        <position position="152"/>
    </location>
    <ligand>
        <name>substrate</name>
    </ligand>
</feature>
<evidence type="ECO:0000256" key="2">
    <source>
        <dbReference type="ARBA" id="ARBA00004838"/>
    </source>
</evidence>
<accession>A0A5A5T670</accession>
<dbReference type="PANTHER" id="PTHR11406:SF23">
    <property type="entry name" value="PHOSPHOGLYCERATE KINASE 1, CHLOROPLASTIC-RELATED"/>
    <property type="match status" value="1"/>
</dbReference>
<dbReference type="GO" id="GO:0006094">
    <property type="term" value="P:gluconeogenesis"/>
    <property type="evidence" value="ECO:0007669"/>
    <property type="project" value="TreeGrafter"/>
</dbReference>
<dbReference type="FunFam" id="3.40.50.1260:FF:000003">
    <property type="entry name" value="Phosphoglycerate kinase"/>
    <property type="match status" value="1"/>
</dbReference>
<reference evidence="16 17" key="1">
    <citation type="submission" date="2019-01" db="EMBL/GenBank/DDBJ databases">
        <title>Draft genome sequence of Dictyobacter sp. Uno17.</title>
        <authorList>
            <person name="Wang C.M."/>
            <person name="Zheng Y."/>
            <person name="Sakai Y."/>
            <person name="Abe K."/>
            <person name="Yokota A."/>
            <person name="Yabe S."/>
        </authorList>
    </citation>
    <scope>NUCLEOTIDE SEQUENCE [LARGE SCALE GENOMIC DNA]</scope>
    <source>
        <strain evidence="16 17">Uno17</strain>
    </source>
</reference>
<dbReference type="SUPFAM" id="SSF53748">
    <property type="entry name" value="Phosphoglycerate kinase"/>
    <property type="match status" value="1"/>
</dbReference>
<dbReference type="AlphaFoldDB" id="A0A5A5T670"/>
<dbReference type="InterPro" id="IPR001576">
    <property type="entry name" value="Phosphoglycerate_kinase"/>
</dbReference>
<dbReference type="Pfam" id="PF00162">
    <property type="entry name" value="PGK"/>
    <property type="match status" value="1"/>
</dbReference>
<evidence type="ECO:0000256" key="3">
    <source>
        <dbReference type="ARBA" id="ARBA00008982"/>
    </source>
</evidence>
<feature type="binding site" evidence="12 14">
    <location>
        <position position="202"/>
    </location>
    <ligand>
        <name>ATP</name>
        <dbReference type="ChEBI" id="CHEBI:30616"/>
    </ligand>
</feature>
<dbReference type="Gene3D" id="3.40.50.1260">
    <property type="entry name" value="Phosphoglycerate kinase, N-terminal domain"/>
    <property type="match status" value="2"/>
</dbReference>
<keyword evidence="8 12" id="KW-0547">Nucleotide-binding</keyword>
<feature type="binding site" evidence="13">
    <location>
        <position position="152"/>
    </location>
    <ligand>
        <name>(2R)-3-phosphoglycerate</name>
        <dbReference type="ChEBI" id="CHEBI:58272"/>
    </ligand>
</feature>
<keyword evidence="11 12" id="KW-0324">Glycolysis</keyword>
<comment type="caution">
    <text evidence="16">The sequence shown here is derived from an EMBL/GenBank/DDBJ whole genome shotgun (WGS) entry which is preliminary data.</text>
</comment>
<feature type="binding site" evidence="12 14">
    <location>
        <begin position="353"/>
        <end position="356"/>
    </location>
    <ligand>
        <name>ATP</name>
        <dbReference type="ChEBI" id="CHEBI:30616"/>
    </ligand>
</feature>
<evidence type="ECO:0000256" key="1">
    <source>
        <dbReference type="ARBA" id="ARBA00000642"/>
    </source>
</evidence>
<dbReference type="RefSeq" id="WP_149399513.1">
    <property type="nucleotide sequence ID" value="NZ_BIXY01000002.1"/>
</dbReference>